<gene>
    <name evidence="1" type="ORF">VIBNISOn1_340056</name>
</gene>
<name>A0AAV2VSN0_9VIBR</name>
<dbReference type="RefSeq" id="WP_022560776.1">
    <property type="nucleotide sequence ID" value="NZ_LK391965.1"/>
</dbReference>
<evidence type="ECO:0000313" key="2">
    <source>
        <dbReference type="Proteomes" id="UP000018211"/>
    </source>
</evidence>
<dbReference type="AlphaFoldDB" id="A0AAV2VSN0"/>
<dbReference type="EMBL" id="CAOF01000125">
    <property type="protein sequence ID" value="CCO47741.1"/>
    <property type="molecule type" value="Genomic_DNA"/>
</dbReference>
<proteinExistence type="predicted"/>
<accession>A0AAV2VSN0</accession>
<comment type="caution">
    <text evidence="1">The sequence shown here is derived from an EMBL/GenBank/DDBJ whole genome shotgun (WGS) entry which is preliminary data.</text>
</comment>
<dbReference type="PROSITE" id="PS51257">
    <property type="entry name" value="PROKAR_LIPOPROTEIN"/>
    <property type="match status" value="1"/>
</dbReference>
<sequence>MNRTLLLMLTPALSGCLTDESATRSTKKTDIFSSVMNQTVGIYPKSFTTTPTGCRCIYVAKNATDTKLTDLKMNIKVHNQYGTFNCGIALGKDKLEPGEVQALSNLSVGMACGDVEQVEAFHTEECHFEGKPSEFCQPHQFVFEPFGDIDWRH</sequence>
<organism evidence="1 2">
    <name type="scientific">Vibrio nigripulchritudo SOn1</name>
    <dbReference type="NCBI Taxonomy" id="1238450"/>
    <lineage>
        <taxon>Bacteria</taxon>
        <taxon>Pseudomonadati</taxon>
        <taxon>Pseudomonadota</taxon>
        <taxon>Gammaproteobacteria</taxon>
        <taxon>Vibrionales</taxon>
        <taxon>Vibrionaceae</taxon>
        <taxon>Vibrio</taxon>
    </lineage>
</organism>
<dbReference type="Proteomes" id="UP000018211">
    <property type="component" value="Unassembled WGS sequence"/>
</dbReference>
<protein>
    <recommendedName>
        <fullName evidence="3">Lipoprotein</fullName>
    </recommendedName>
</protein>
<evidence type="ECO:0000313" key="1">
    <source>
        <dbReference type="EMBL" id="CCO47741.1"/>
    </source>
</evidence>
<reference evidence="1 2" key="1">
    <citation type="journal article" date="2013" name="ISME J.">
        <title>Comparative genomics of pathogenic lineages of Vibrio nigripulchritudo identifies virulence-associated traits.</title>
        <authorList>
            <person name="Goudenege D."/>
            <person name="Labreuche Y."/>
            <person name="Krin E."/>
            <person name="Ansquer D."/>
            <person name="Mangenot S."/>
            <person name="Calteau A."/>
            <person name="Medigue C."/>
            <person name="Mazel D."/>
            <person name="Polz M.F."/>
            <person name="Le Roux F."/>
        </authorList>
    </citation>
    <scope>NUCLEOTIDE SEQUENCE [LARGE SCALE GENOMIC DNA]</scope>
    <source>
        <strain evidence="1 2">SOn1</strain>
    </source>
</reference>
<evidence type="ECO:0008006" key="3">
    <source>
        <dbReference type="Google" id="ProtNLM"/>
    </source>
</evidence>